<comment type="caution">
    <text evidence="1">The sequence shown here is derived from an EMBL/GenBank/DDBJ whole genome shotgun (WGS) entry which is preliminary data.</text>
</comment>
<dbReference type="EMBL" id="VSRR010093680">
    <property type="protein sequence ID" value="MPC93122.1"/>
    <property type="molecule type" value="Genomic_DNA"/>
</dbReference>
<gene>
    <name evidence="1" type="ORF">E2C01_088244</name>
</gene>
<evidence type="ECO:0000313" key="1">
    <source>
        <dbReference type="EMBL" id="MPC93122.1"/>
    </source>
</evidence>
<proteinExistence type="predicted"/>
<dbReference type="AlphaFoldDB" id="A0A5B7JA82"/>
<keyword evidence="2" id="KW-1185">Reference proteome</keyword>
<sequence length="102" mass="11657">MYFQRCSFFNYFFSYSYCKYHLLPLSLQCSQVITDLELLFSCLICQINASVYALESAAVVAVKGAEMNLWHTHNNAIKSPVLHLTLLHAETMTLDVLKNTTN</sequence>
<dbReference type="Proteomes" id="UP000324222">
    <property type="component" value="Unassembled WGS sequence"/>
</dbReference>
<evidence type="ECO:0000313" key="2">
    <source>
        <dbReference type="Proteomes" id="UP000324222"/>
    </source>
</evidence>
<name>A0A5B7JA82_PORTR</name>
<protein>
    <submittedName>
        <fullName evidence="1">Uncharacterized protein</fullName>
    </submittedName>
</protein>
<organism evidence="1 2">
    <name type="scientific">Portunus trituberculatus</name>
    <name type="common">Swimming crab</name>
    <name type="synonym">Neptunus trituberculatus</name>
    <dbReference type="NCBI Taxonomy" id="210409"/>
    <lineage>
        <taxon>Eukaryota</taxon>
        <taxon>Metazoa</taxon>
        <taxon>Ecdysozoa</taxon>
        <taxon>Arthropoda</taxon>
        <taxon>Crustacea</taxon>
        <taxon>Multicrustacea</taxon>
        <taxon>Malacostraca</taxon>
        <taxon>Eumalacostraca</taxon>
        <taxon>Eucarida</taxon>
        <taxon>Decapoda</taxon>
        <taxon>Pleocyemata</taxon>
        <taxon>Brachyura</taxon>
        <taxon>Eubrachyura</taxon>
        <taxon>Portunoidea</taxon>
        <taxon>Portunidae</taxon>
        <taxon>Portuninae</taxon>
        <taxon>Portunus</taxon>
    </lineage>
</organism>
<accession>A0A5B7JA82</accession>
<reference evidence="1 2" key="1">
    <citation type="submission" date="2019-05" db="EMBL/GenBank/DDBJ databases">
        <title>Another draft genome of Portunus trituberculatus and its Hox gene families provides insights of decapod evolution.</title>
        <authorList>
            <person name="Jeong J.-H."/>
            <person name="Song I."/>
            <person name="Kim S."/>
            <person name="Choi T."/>
            <person name="Kim D."/>
            <person name="Ryu S."/>
            <person name="Kim W."/>
        </authorList>
    </citation>
    <scope>NUCLEOTIDE SEQUENCE [LARGE SCALE GENOMIC DNA]</scope>
    <source>
        <tissue evidence="1">Muscle</tissue>
    </source>
</reference>